<proteinExistence type="evidence at transcript level"/>
<dbReference type="InterPro" id="IPR039421">
    <property type="entry name" value="Type_1_exporter"/>
</dbReference>
<comment type="subcellular location">
    <subcellularLocation>
        <location evidence="1">Membrane</location>
        <topology evidence="1">Multi-pass membrane protein</topology>
    </subcellularLocation>
</comment>
<accession>I2CPG9</accession>
<evidence type="ECO:0000256" key="5">
    <source>
        <dbReference type="SAM" id="Phobius"/>
    </source>
</evidence>
<reference evidence="7" key="1">
    <citation type="journal article" date="2012" name="Bioengineered">
        <title>Additional insights into the genome of the oleaginous model alga Nannochloropsis gaditana.</title>
        <authorList>
            <person name="Jinkerson R.E."/>
            <person name="Radakovits R."/>
            <person name="Posewitz M.C."/>
        </authorList>
    </citation>
    <scope>NUCLEOTIDE SEQUENCE</scope>
    <source>
        <strain evidence="7">CCMP526</strain>
    </source>
</reference>
<reference evidence="7" key="2">
    <citation type="journal article" date="2012" name="Nat. Commun.">
        <title>Draft genome sequence and genetic transformation of the oleaginous alga Nannochloropis gaditana.</title>
        <authorList>
            <person name="Radakovits R."/>
            <person name="Jinkerson R.E."/>
            <person name="Fuerstenberg S.I."/>
            <person name="Tae H."/>
            <person name="Settlage R.E."/>
            <person name="Boore J.L."/>
            <person name="Posewitz M.C."/>
        </authorList>
    </citation>
    <scope>NUCLEOTIDE SEQUENCE</scope>
    <source>
        <strain evidence="7">CCMP526</strain>
    </source>
</reference>
<dbReference type="GO" id="GO:0005524">
    <property type="term" value="F:ATP binding"/>
    <property type="evidence" value="ECO:0007669"/>
    <property type="project" value="UniProtKB-KW"/>
</dbReference>
<feature type="domain" description="ABC transmembrane type-1" evidence="6">
    <location>
        <begin position="37"/>
        <end position="319"/>
    </location>
</feature>
<feature type="non-terminal residue" evidence="7">
    <location>
        <position position="1"/>
    </location>
</feature>
<dbReference type="EMBL" id="JU966885">
    <property type="protein sequence ID" value="AFJ68802.1"/>
    <property type="molecule type" value="mRNA"/>
</dbReference>
<feature type="transmembrane region" description="Helical" evidence="5">
    <location>
        <begin position="145"/>
        <end position="170"/>
    </location>
</feature>
<feature type="transmembrane region" description="Helical" evidence="5">
    <location>
        <begin position="176"/>
        <end position="196"/>
    </location>
</feature>
<dbReference type="PROSITE" id="PS50929">
    <property type="entry name" value="ABC_TM1F"/>
    <property type="match status" value="1"/>
</dbReference>
<keyword evidence="2 5" id="KW-0812">Transmembrane</keyword>
<dbReference type="PANTHER" id="PTHR24221">
    <property type="entry name" value="ATP-BINDING CASSETTE SUB-FAMILY B"/>
    <property type="match status" value="1"/>
</dbReference>
<dbReference type="AlphaFoldDB" id="I2CPG9"/>
<organism evidence="7">
    <name type="scientific">Nannochloropsis gaditana (strain CCMP526)</name>
    <name type="common">Green microalga</name>
    <name type="synonym">Microchloropsis gaditana</name>
    <dbReference type="NCBI Taxonomy" id="1093141"/>
    <lineage>
        <taxon>Eukaryota</taxon>
        <taxon>Sar</taxon>
        <taxon>Stramenopiles</taxon>
        <taxon>Ochrophyta</taxon>
        <taxon>Eustigmatophyceae</taxon>
        <taxon>Eustigmatales</taxon>
        <taxon>Monodopsidaceae</taxon>
        <taxon>Nannochloropsis</taxon>
    </lineage>
</organism>
<name>I2CPG9_NANGC</name>
<keyword evidence="3 5" id="KW-1133">Transmembrane helix</keyword>
<sequence>PPLTFRQLLFILKPYFWPSRLMPSWCLNRIRCVSTWVFIIGSKVSSVYSPLFLSLATSALSSSPGPDYSRASLYAGVYCLLSFGSRFLKECQNLVYLDVKKVAYAEICSSTFSHLLNLSLHWHLKKKIGVVIRAMDRGTDAADTVVTYLFLYLLPALGECLAVCIIFLVHFQQWELSLLLFSSLLLYGFVTIRITLWRKKFREATNQKDNEIHERATDTLVCFEMVKAFTNEEFERGRFTEAVRAYQKYSVTTSASLSLLNIIQQGIVQGCCVGTLILTAHRVYLGEMDVGDFVAVNVYTTNAFQPLNFLGSVYTAVIKALVDMQNLNQLLLESPDIVDAPTARALPPPP</sequence>
<gene>
    <name evidence="7" type="ORF">NGATSA_3031200</name>
</gene>
<protein>
    <submittedName>
        <fullName evidence="7">Atp-binding cassette superfamily</fullName>
    </submittedName>
</protein>
<evidence type="ECO:0000259" key="6">
    <source>
        <dbReference type="PROSITE" id="PS50929"/>
    </source>
</evidence>
<feature type="non-terminal residue" evidence="7">
    <location>
        <position position="350"/>
    </location>
</feature>
<dbReference type="GO" id="GO:0140359">
    <property type="term" value="F:ABC-type transporter activity"/>
    <property type="evidence" value="ECO:0007669"/>
    <property type="project" value="InterPro"/>
</dbReference>
<evidence type="ECO:0000313" key="7">
    <source>
        <dbReference type="EMBL" id="AFJ68802.1"/>
    </source>
</evidence>
<dbReference type="CDD" id="cd18560">
    <property type="entry name" value="ABC_6TM_ATM1_ABCB7_HMT1_ABCB6"/>
    <property type="match status" value="1"/>
</dbReference>
<dbReference type="GO" id="GO:0016020">
    <property type="term" value="C:membrane"/>
    <property type="evidence" value="ECO:0007669"/>
    <property type="project" value="UniProtKB-SubCell"/>
</dbReference>
<evidence type="ECO:0000256" key="4">
    <source>
        <dbReference type="ARBA" id="ARBA00023136"/>
    </source>
</evidence>
<keyword evidence="4 5" id="KW-0472">Membrane</keyword>
<evidence type="ECO:0000256" key="3">
    <source>
        <dbReference type="ARBA" id="ARBA00022989"/>
    </source>
</evidence>
<dbReference type="SUPFAM" id="SSF90123">
    <property type="entry name" value="ABC transporter transmembrane region"/>
    <property type="match status" value="1"/>
</dbReference>
<dbReference type="InterPro" id="IPR011527">
    <property type="entry name" value="ABC1_TM_dom"/>
</dbReference>
<keyword evidence="7" id="KW-0547">Nucleotide-binding</keyword>
<dbReference type="Gene3D" id="1.20.1560.10">
    <property type="entry name" value="ABC transporter type 1, transmembrane domain"/>
    <property type="match status" value="1"/>
</dbReference>
<evidence type="ECO:0000256" key="1">
    <source>
        <dbReference type="ARBA" id="ARBA00004141"/>
    </source>
</evidence>
<dbReference type="Pfam" id="PF00664">
    <property type="entry name" value="ABC_membrane"/>
    <property type="match status" value="1"/>
</dbReference>
<evidence type="ECO:0000256" key="2">
    <source>
        <dbReference type="ARBA" id="ARBA00022692"/>
    </source>
</evidence>
<dbReference type="PANTHER" id="PTHR24221:SF503">
    <property type="entry name" value="MITOCHONDRIAL POTASSIUM CHANNEL ATP-BINDING SUBUNIT"/>
    <property type="match status" value="1"/>
</dbReference>
<keyword evidence="7" id="KW-0067">ATP-binding</keyword>
<dbReference type="InterPro" id="IPR036640">
    <property type="entry name" value="ABC1_TM_sf"/>
</dbReference>